<dbReference type="GO" id="GO:0005829">
    <property type="term" value="C:cytosol"/>
    <property type="evidence" value="ECO:0007669"/>
    <property type="project" value="TreeGrafter"/>
</dbReference>
<dbReference type="SUPFAM" id="SSF143968">
    <property type="entry name" value="UbiD C-terminal domain-like"/>
    <property type="match status" value="1"/>
</dbReference>
<feature type="active site" description="Proton donor" evidence="1">
    <location>
        <position position="292"/>
    </location>
</feature>
<keyword evidence="1" id="KW-0210">Decarboxylase</keyword>
<dbReference type="EC" id="4.1.1.93" evidence="1"/>
<keyword evidence="1" id="KW-0058">Aromatic hydrocarbons catabolism</keyword>
<feature type="domain" description="3-octaprenyl-4-hydroxybenzoate carboxy-lyase-like N-terminal" evidence="4">
    <location>
        <begin position="29"/>
        <end position="117"/>
    </location>
</feature>
<dbReference type="Gene3D" id="3.40.1670.10">
    <property type="entry name" value="UbiD C-terminal domain-like"/>
    <property type="match status" value="1"/>
</dbReference>
<comment type="function">
    <text evidence="1">Catalyzes the prenyl-FMN-dependent decarboxylation of pyrrole-2-carboxylate (P2C). Can also catalyze the carboxylation of pyrrole in the presence of elevated concentrations of CO(2) or bicarbonate.</text>
</comment>
<feature type="binding site" evidence="1">
    <location>
        <position position="243"/>
    </location>
    <ligand>
        <name>Mn(2+)</name>
        <dbReference type="ChEBI" id="CHEBI:29035"/>
    </ligand>
</feature>
<evidence type="ECO:0000313" key="7">
    <source>
        <dbReference type="Proteomes" id="UP000298111"/>
    </source>
</evidence>
<feature type="binding site" evidence="1">
    <location>
        <position position="182"/>
    </location>
    <ligand>
        <name>prenylated FMN</name>
        <dbReference type="ChEBI" id="CHEBI:87746"/>
    </ligand>
</feature>
<dbReference type="Gene3D" id="1.20.5.4570">
    <property type="match status" value="1"/>
</dbReference>
<dbReference type="EMBL" id="RCIY01000040">
    <property type="protein sequence ID" value="TGG86336.1"/>
    <property type="molecule type" value="Genomic_DNA"/>
</dbReference>
<feature type="binding site" evidence="1">
    <location>
        <position position="201"/>
    </location>
    <ligand>
        <name>prenylated FMN</name>
        <dbReference type="ChEBI" id="CHEBI:87746"/>
    </ligand>
</feature>
<dbReference type="RefSeq" id="WP_078845665.1">
    <property type="nucleotide sequence ID" value="NZ_CP103060.1"/>
</dbReference>
<dbReference type="PANTHER" id="PTHR30108:SF17">
    <property type="entry name" value="FERULIC ACID DECARBOXYLASE 1"/>
    <property type="match status" value="1"/>
</dbReference>
<dbReference type="NCBIfam" id="TIGR00148">
    <property type="entry name" value="UbiD family decarboxylase"/>
    <property type="match status" value="1"/>
</dbReference>
<dbReference type="InterPro" id="IPR049381">
    <property type="entry name" value="UbiD-like_C"/>
</dbReference>
<protein>
    <recommendedName>
        <fullName evidence="1">Pyrrole-2-carboxylic acid decarboxylase</fullName>
        <shortName evidence="1">P2C decarboxylase</shortName>
        <ecNumber evidence="1">4.1.1.93</ecNumber>
    </recommendedName>
</protein>
<dbReference type="GO" id="GO:0006744">
    <property type="term" value="P:ubiquinone biosynthetic process"/>
    <property type="evidence" value="ECO:0007669"/>
    <property type="project" value="TreeGrafter"/>
</dbReference>
<comment type="catalytic activity">
    <reaction evidence="1">
        <text>pyrrole-2-carboxylate + H2O = 1H-pyrrole + hydrogencarbonate</text>
        <dbReference type="Rhea" id="RHEA:31379"/>
        <dbReference type="ChEBI" id="CHEBI:15377"/>
        <dbReference type="ChEBI" id="CHEBI:17544"/>
        <dbReference type="ChEBI" id="CHEBI:19203"/>
        <dbReference type="ChEBI" id="CHEBI:27660"/>
        <dbReference type="EC" id="4.1.1.93"/>
    </reaction>
</comment>
<name>A0A8H1LH13_9ACTN</name>
<comment type="cofactor">
    <cofactor evidence="1">
        <name>Mn(2+)</name>
        <dbReference type="ChEBI" id="CHEBI:29035"/>
    </cofactor>
    <text evidence="1">Binds 1 Mn(2+) per subunit.</text>
</comment>
<reference evidence="6 7" key="1">
    <citation type="submission" date="2018-10" db="EMBL/GenBank/DDBJ databases">
        <title>Isolation of pseudouridimycin from Streptomyces albus DSM 40763.</title>
        <authorList>
            <person name="Rosenqvist P."/>
            <person name="Metsae-Ketelae M."/>
            <person name="Virta P."/>
        </authorList>
    </citation>
    <scope>NUCLEOTIDE SEQUENCE [LARGE SCALE GENOMIC DNA]</scope>
    <source>
        <strain evidence="6 7">DSM 40763</strain>
    </source>
</reference>
<dbReference type="GO" id="GO:0008694">
    <property type="term" value="F:4-hydroxy-3-polyprenylbenzoate decarboxylase activity"/>
    <property type="evidence" value="ECO:0007669"/>
    <property type="project" value="TreeGrafter"/>
</dbReference>
<feature type="binding site" evidence="1">
    <location>
        <position position="202"/>
    </location>
    <ligand>
        <name>Mn(2+)</name>
        <dbReference type="ChEBI" id="CHEBI:29035"/>
    </ligand>
</feature>
<keyword evidence="1" id="KW-0630">Potassium</keyword>
<comment type="subunit">
    <text evidence="1">Homodimer.</text>
</comment>
<feature type="domain" description="3-octaprenyl-4-hydroxybenzoate carboxy-lyase-like Rift-related" evidence="3">
    <location>
        <begin position="129"/>
        <end position="326"/>
    </location>
</feature>
<keyword evidence="1" id="KW-0479">Metal-binding</keyword>
<comment type="cofactor">
    <cofactor evidence="1">
        <name>K(+)</name>
        <dbReference type="ChEBI" id="CHEBI:29103"/>
    </cofactor>
    <text evidence="1">Binds 1 K(+) per subunit.</text>
</comment>
<dbReference type="Pfam" id="PF01977">
    <property type="entry name" value="UbiD"/>
    <property type="match status" value="1"/>
</dbReference>
<feature type="binding site" evidence="1">
    <location>
        <position position="243"/>
    </location>
    <ligand>
        <name>K(+)</name>
        <dbReference type="ChEBI" id="CHEBI:29103"/>
    </ligand>
</feature>
<comment type="similarity">
    <text evidence="1">Belongs to the UbiD family. UbiD-like/FDC subfamily.</text>
</comment>
<dbReference type="InterPro" id="IPR002830">
    <property type="entry name" value="UbiD"/>
</dbReference>
<feature type="region of interest" description="Disordered" evidence="2">
    <location>
        <begin position="1"/>
        <end position="20"/>
    </location>
</feature>
<keyword evidence="1" id="KW-0464">Manganese</keyword>
<dbReference type="SUPFAM" id="SSF50475">
    <property type="entry name" value="FMN-binding split barrel"/>
    <property type="match status" value="1"/>
</dbReference>
<comment type="cofactor">
    <cofactor evidence="1">
        <name>prenylated FMN</name>
        <dbReference type="ChEBI" id="CHEBI:87746"/>
    </cofactor>
    <text evidence="1">Binds 1 prenylated FMN per subunit.</text>
</comment>
<feature type="binding site" evidence="1">
    <location>
        <position position="202"/>
    </location>
    <ligand>
        <name>prenylated FMN</name>
        <dbReference type="ChEBI" id="CHEBI:87746"/>
    </ligand>
</feature>
<evidence type="ECO:0000256" key="1">
    <source>
        <dbReference type="HAMAP-Rule" id="MF_01983"/>
    </source>
</evidence>
<feature type="binding site" evidence="1">
    <location>
        <position position="180"/>
    </location>
    <ligand>
        <name>K(+)</name>
        <dbReference type="ChEBI" id="CHEBI:29103"/>
    </ligand>
</feature>
<dbReference type="Pfam" id="PF20696">
    <property type="entry name" value="UbiD_C"/>
    <property type="match status" value="1"/>
</dbReference>
<keyword evidence="1" id="KW-0285">Flavoprotein</keyword>
<evidence type="ECO:0000259" key="5">
    <source>
        <dbReference type="Pfam" id="PF20696"/>
    </source>
</evidence>
<dbReference type="Proteomes" id="UP000298111">
    <property type="component" value="Unassembled WGS sequence"/>
</dbReference>
<feature type="binding site" evidence="1">
    <location>
        <position position="184"/>
    </location>
    <ligand>
        <name>prenylated FMN</name>
        <dbReference type="ChEBI" id="CHEBI:87746"/>
    </ligand>
</feature>
<dbReference type="Pfam" id="PF20695">
    <property type="entry name" value="UbiD_N"/>
    <property type="match status" value="1"/>
</dbReference>
<keyword evidence="1" id="KW-0456">Lyase</keyword>
<keyword evidence="1" id="KW-0288">FMN</keyword>
<dbReference type="AlphaFoldDB" id="A0A8H1LH13"/>
<sequence length="515" mass="55635">MPHPEHPGESTSPQQPDEAGPALDFRAFVEQLLDEGDAVAVEQTVDPHLEVGAVTRRAYELAAPAPLFTSLTGAEPGFRILGAPAGMSSGRLGEYGRIARHLGLPRTAGPRDILERLVAAMHANPVVVPTGPCRQNVRTGDEVDLEKFPVPLLHQEDGGRYFGTYGFHIVRSPDGEWTSWSVARTMLRDRTTLVGPAMPQQHIGMIHEMWRQRGEHTPWAMVLGAPPAALAAAGMPLPERVSEDGYVGALAGGPVEVVRAQTNDLYVPARAEIVLEGYLSKDETAPEGPMGEYHGYAFPEGKRQPVFHVEAVTWRDDPILPVCAAGLPPEENHTIWGTMISASALDVLRSAELPVEMAWCSYEAATCWIVVSVNRARRAALGMTEKRLVDAVAETLFSSHAGWLVPKVILVDDDIDVTDIRQVVWALATRSHPGTGHHHYPQAPGIPMVPYLTPEEAGSARGGKSVTSCLLPDGFRGTTASFEGSFPRALREHVVGNWARYGYRPEDGAAATAGA</sequence>
<comment type="caution">
    <text evidence="6">The sequence shown here is derived from an EMBL/GenBank/DDBJ whole genome shotgun (WGS) entry which is preliminary data.</text>
</comment>
<dbReference type="InterPro" id="IPR048304">
    <property type="entry name" value="UbiD_Rift_dom"/>
</dbReference>
<feature type="binding site" evidence="1">
    <location>
        <position position="235"/>
    </location>
    <ligand>
        <name>K(+)</name>
        <dbReference type="ChEBI" id="CHEBI:29103"/>
    </ligand>
</feature>
<evidence type="ECO:0000259" key="4">
    <source>
        <dbReference type="Pfam" id="PF20695"/>
    </source>
</evidence>
<dbReference type="PANTHER" id="PTHR30108">
    <property type="entry name" value="3-OCTAPRENYL-4-HYDROXYBENZOATE CARBOXY-LYASE-RELATED"/>
    <property type="match status" value="1"/>
</dbReference>
<organism evidence="6 7">
    <name type="scientific">Streptomyces albus</name>
    <dbReference type="NCBI Taxonomy" id="1888"/>
    <lineage>
        <taxon>Bacteria</taxon>
        <taxon>Bacillati</taxon>
        <taxon>Actinomycetota</taxon>
        <taxon>Actinomycetes</taxon>
        <taxon>Kitasatosporales</taxon>
        <taxon>Streptomycetaceae</taxon>
        <taxon>Streptomyces</taxon>
    </lineage>
</organism>
<feature type="domain" description="3-octaprenyl-4-hydroxybenzoate carboxy-lyase-like C-terminal" evidence="5">
    <location>
        <begin position="333"/>
        <end position="467"/>
    </location>
</feature>
<feature type="binding site" evidence="1">
    <location>
        <position position="243"/>
    </location>
    <ligand>
        <name>prenylated FMN</name>
        <dbReference type="ChEBI" id="CHEBI:87746"/>
    </ligand>
</feature>
<gene>
    <name evidence="6" type="ORF">D8771_08220</name>
</gene>
<feature type="binding site" evidence="1">
    <location>
        <position position="400"/>
    </location>
    <ligand>
        <name>prenylated FMN</name>
        <dbReference type="ChEBI" id="CHEBI:87746"/>
    </ligand>
</feature>
<dbReference type="InterPro" id="IPR032903">
    <property type="entry name" value="FDC-like"/>
</dbReference>
<dbReference type="GeneID" id="75179652"/>
<accession>A0A8H1LH13</accession>
<evidence type="ECO:0000313" key="6">
    <source>
        <dbReference type="EMBL" id="TGG86336.1"/>
    </source>
</evidence>
<dbReference type="HAMAP" id="MF_01983">
    <property type="entry name" value="UbiD_FDC"/>
    <property type="match status" value="1"/>
</dbReference>
<evidence type="ECO:0000259" key="3">
    <source>
        <dbReference type="Pfam" id="PF01977"/>
    </source>
</evidence>
<comment type="catalytic activity">
    <reaction evidence="1">
        <text>pyrrole-2-carboxylate + H(+) = 1H-pyrrole + CO2</text>
        <dbReference type="Rhea" id="RHEA:31375"/>
        <dbReference type="ChEBI" id="CHEBI:15378"/>
        <dbReference type="ChEBI" id="CHEBI:16526"/>
        <dbReference type="ChEBI" id="CHEBI:19203"/>
        <dbReference type="ChEBI" id="CHEBI:27660"/>
        <dbReference type="EC" id="4.1.1.93"/>
    </reaction>
</comment>
<dbReference type="InterPro" id="IPR049383">
    <property type="entry name" value="UbiD-like_N"/>
</dbReference>
<feature type="binding site" evidence="1">
    <location>
        <position position="233"/>
    </location>
    <ligand>
        <name>K(+)</name>
        <dbReference type="ChEBI" id="CHEBI:29103"/>
    </ligand>
</feature>
<evidence type="ECO:0000256" key="2">
    <source>
        <dbReference type="SAM" id="MobiDB-lite"/>
    </source>
</evidence>
<proteinExistence type="inferred from homology"/>
<dbReference type="GO" id="GO:0034941">
    <property type="term" value="F:pyrrole-2-carboxylate decarboxylase activity"/>
    <property type="evidence" value="ECO:0007669"/>
    <property type="project" value="UniProtKB-EC"/>
</dbReference>
<dbReference type="GO" id="GO:0046872">
    <property type="term" value="F:metal ion binding"/>
    <property type="evidence" value="ECO:0007669"/>
    <property type="project" value="UniProtKB-KW"/>
</dbReference>
<feature type="binding site" evidence="1">
    <location>
        <position position="232"/>
    </location>
    <ligand>
        <name>K(+)</name>
        <dbReference type="ChEBI" id="CHEBI:29103"/>
    </ligand>
</feature>